<dbReference type="InterPro" id="IPR006976">
    <property type="entry name" value="VanZ-like"/>
</dbReference>
<dbReference type="Pfam" id="PF04892">
    <property type="entry name" value="VanZ"/>
    <property type="match status" value="1"/>
</dbReference>
<keyword evidence="1" id="KW-0472">Membrane</keyword>
<feature type="domain" description="VanZ-like" evidence="2">
    <location>
        <begin position="30"/>
        <end position="102"/>
    </location>
</feature>
<name>A0ABT7HS84_9BACT</name>
<accession>A0ABT7HS84</accession>
<sequence>MAKICFFITLFAVEYLATTSKSVAINEVFWDKTNHFLAFSVLYFLLNYAFNLKILTKILALLAFGIQIEIVQSFLPSREFSLIDIIADFIGILGGILAVFVIKRVKF</sequence>
<dbReference type="RefSeq" id="WP_284938440.1">
    <property type="nucleotide sequence ID" value="NZ_JANURM010000019.1"/>
</dbReference>
<comment type="caution">
    <text evidence="3">The sequence shown here is derived from an EMBL/GenBank/DDBJ whole genome shotgun (WGS) entry which is preliminary data.</text>
</comment>
<proteinExistence type="predicted"/>
<keyword evidence="1" id="KW-0812">Transmembrane</keyword>
<dbReference type="PANTHER" id="PTHR28008:SF1">
    <property type="entry name" value="DOMAIN PROTEIN, PUTATIVE (AFU_ORTHOLOGUE AFUA_3G10980)-RELATED"/>
    <property type="match status" value="1"/>
</dbReference>
<feature type="transmembrane region" description="Helical" evidence="1">
    <location>
        <begin position="81"/>
        <end position="102"/>
    </location>
</feature>
<evidence type="ECO:0000313" key="4">
    <source>
        <dbReference type="Proteomes" id="UP001173801"/>
    </source>
</evidence>
<evidence type="ECO:0000313" key="3">
    <source>
        <dbReference type="EMBL" id="MDL0089713.1"/>
    </source>
</evidence>
<protein>
    <submittedName>
        <fullName evidence="3">VanZ family protein</fullName>
    </submittedName>
</protein>
<reference evidence="3" key="2">
    <citation type="journal article" date="2023" name="Microorganisms">
        <title>Isolation and Genomic Characteristics of Cat-Borne Campylobacter felis sp. nov. and Sheep-Borne Campylobacter ovis sp. nov.</title>
        <authorList>
            <person name="Wang H."/>
            <person name="Li Y."/>
            <person name="Gu Y."/>
            <person name="Zhou G."/>
            <person name="Chen X."/>
            <person name="Zhang X."/>
            <person name="Shao Z."/>
            <person name="Zhang J."/>
            <person name="Zhang M."/>
        </authorList>
    </citation>
    <scope>NUCLEOTIDE SEQUENCE</scope>
    <source>
        <strain evidence="3">PS10</strain>
    </source>
</reference>
<evidence type="ECO:0000259" key="2">
    <source>
        <dbReference type="Pfam" id="PF04892"/>
    </source>
</evidence>
<organism evidence="3 4">
    <name type="scientific">Campylobacter gastrosuis</name>
    <dbReference type="NCBI Taxonomy" id="2974576"/>
    <lineage>
        <taxon>Bacteria</taxon>
        <taxon>Pseudomonadati</taxon>
        <taxon>Campylobacterota</taxon>
        <taxon>Epsilonproteobacteria</taxon>
        <taxon>Campylobacterales</taxon>
        <taxon>Campylobacteraceae</taxon>
        <taxon>Campylobacter</taxon>
    </lineage>
</organism>
<dbReference type="EMBL" id="JANURM010000019">
    <property type="protein sequence ID" value="MDL0089713.1"/>
    <property type="molecule type" value="Genomic_DNA"/>
</dbReference>
<keyword evidence="4" id="KW-1185">Reference proteome</keyword>
<dbReference type="Proteomes" id="UP001173801">
    <property type="component" value="Unassembled WGS sequence"/>
</dbReference>
<evidence type="ECO:0000256" key="1">
    <source>
        <dbReference type="SAM" id="Phobius"/>
    </source>
</evidence>
<dbReference type="PANTHER" id="PTHR28008">
    <property type="entry name" value="DOMAIN PROTEIN, PUTATIVE (AFU_ORTHOLOGUE AFUA_3G10980)-RELATED"/>
    <property type="match status" value="1"/>
</dbReference>
<dbReference type="NCBIfam" id="NF037970">
    <property type="entry name" value="vanZ_1"/>
    <property type="match status" value="1"/>
</dbReference>
<keyword evidence="1" id="KW-1133">Transmembrane helix</keyword>
<reference evidence="3" key="1">
    <citation type="submission" date="2022-08" db="EMBL/GenBank/DDBJ databases">
        <authorList>
            <person name="Wang H."/>
        </authorList>
    </citation>
    <scope>NUCLEOTIDE SEQUENCE</scope>
    <source>
        <strain evidence="3">PS10</strain>
    </source>
</reference>
<gene>
    <name evidence="3" type="ORF">NYG85_10110</name>
</gene>